<dbReference type="Proteomes" id="UP000629098">
    <property type="component" value="Unassembled WGS sequence"/>
</dbReference>
<evidence type="ECO:0000313" key="2">
    <source>
        <dbReference type="Proteomes" id="UP000629098"/>
    </source>
</evidence>
<dbReference type="GO" id="GO:0004519">
    <property type="term" value="F:endonuclease activity"/>
    <property type="evidence" value="ECO:0007669"/>
    <property type="project" value="UniProtKB-KW"/>
</dbReference>
<proteinExistence type="predicted"/>
<dbReference type="AlphaFoldDB" id="A0A8J7C5K5"/>
<keyword evidence="1" id="KW-0378">Hydrolase</keyword>
<evidence type="ECO:0000313" key="1">
    <source>
        <dbReference type="EMBL" id="MBD2770941.1"/>
    </source>
</evidence>
<keyword evidence="2" id="KW-1185">Reference proteome</keyword>
<accession>A0A8J7C5K5</accession>
<keyword evidence="1" id="KW-0540">Nuclease</keyword>
<organism evidence="1 2">
    <name type="scientific">Iningainema tapete BLCC-T55</name>
    <dbReference type="NCBI Taxonomy" id="2748662"/>
    <lineage>
        <taxon>Bacteria</taxon>
        <taxon>Bacillati</taxon>
        <taxon>Cyanobacteriota</taxon>
        <taxon>Cyanophyceae</taxon>
        <taxon>Nostocales</taxon>
        <taxon>Scytonemataceae</taxon>
        <taxon>Iningainema tapete</taxon>
    </lineage>
</organism>
<keyword evidence="1" id="KW-0255">Endonuclease</keyword>
<comment type="caution">
    <text evidence="1">The sequence shown here is derived from an EMBL/GenBank/DDBJ whole genome shotgun (WGS) entry which is preliminary data.</text>
</comment>
<dbReference type="EMBL" id="JACXAE010000009">
    <property type="protein sequence ID" value="MBD2770941.1"/>
    <property type="molecule type" value="Genomic_DNA"/>
</dbReference>
<dbReference type="RefSeq" id="WP_190825216.1">
    <property type="nucleotide sequence ID" value="NZ_CAWPPI010000009.1"/>
</dbReference>
<gene>
    <name evidence="1" type="ORF">ICL16_02080</name>
</gene>
<reference evidence="1" key="1">
    <citation type="submission" date="2020-09" db="EMBL/GenBank/DDBJ databases">
        <title>Iningainema tapete sp. nov. (Scytonemataceae, Cyanobacteria) from greenhouses in central Florida (USA) produces two types of nodularin with biosynthetic potential for microcystin-LR and anabaenopeptins.</title>
        <authorList>
            <person name="Berthold D.E."/>
            <person name="Lefler F.W."/>
            <person name="Huang I.-S."/>
            <person name="Abdulla H."/>
            <person name="Zimba P.V."/>
            <person name="Laughinghouse H.D. IV."/>
        </authorList>
    </citation>
    <scope>NUCLEOTIDE SEQUENCE</scope>
    <source>
        <strain evidence="1">BLCCT55</strain>
    </source>
</reference>
<sequence>MVALQAKNIDLRYLIDNFGIQLVQNDEFFPEWQENLPEITDLDKLLLDKVKAGYFNLLNYPPLLEDVVRMAILDPILFIGDFYLAPFYVKSEESVDIAVEDEGVIIKGKLDTLVLKNQFWVMVIESKKASFSIEEGLAQILAYMLGNPTLDKPSYGMINTGGSFVFIKLVKGETPHYGTSKVFSLRNPNNELYDVLRILKRISQLVISSN</sequence>
<name>A0A8J7C5K5_9CYAN</name>
<protein>
    <submittedName>
        <fullName evidence="1">Restriction endonuclease subunit R</fullName>
    </submittedName>
</protein>